<feature type="compositionally biased region" description="Basic and acidic residues" evidence="1">
    <location>
        <begin position="81"/>
        <end position="90"/>
    </location>
</feature>
<protein>
    <submittedName>
        <fullName evidence="3">WD40 repeat-containing protein</fullName>
    </submittedName>
</protein>
<evidence type="ECO:0000256" key="1">
    <source>
        <dbReference type="SAM" id="MobiDB-lite"/>
    </source>
</evidence>
<dbReference type="AlphaFoldDB" id="X6N0Z2"/>
<feature type="compositionally biased region" description="Basic and acidic residues" evidence="1">
    <location>
        <begin position="224"/>
        <end position="235"/>
    </location>
</feature>
<feature type="compositionally biased region" description="Low complexity" evidence="1">
    <location>
        <begin position="102"/>
        <end position="114"/>
    </location>
</feature>
<evidence type="ECO:0000313" key="4">
    <source>
        <dbReference type="Proteomes" id="UP000023152"/>
    </source>
</evidence>
<evidence type="ECO:0000313" key="3">
    <source>
        <dbReference type="EMBL" id="ETO19930.1"/>
    </source>
</evidence>
<sequence length="309" mass="34482">TREKTTKSDEVKTDEKDIDNSVEVLMQSELFAPELVTSELKITQNTTWLGNPKSVDVNGVECASFTVTNLILLARRRNSHVPKEVKEALSRKKKMLKEKAMSNSGSSSNLNSPNTDDTTANLANPFDPNDQDSTAESNLDNEQTNNNRSRHLSTTNSSSSGLNAKKSKTPRPFAGKKQKLSEYVKKYDYPKWQPPQISIEQYFKLAKPQGKIAVASSTTPLARIPEEDKNKKHEPAQSSGGDEEEEEEEDDDGDDNNNNNQVNFLTNPVVDPPMSSGGSSILSRMFQKKKKQQTQNTQVKEQTKCDELQ</sequence>
<dbReference type="Proteomes" id="UP000023152">
    <property type="component" value="Unassembled WGS sequence"/>
</dbReference>
<feature type="compositionally biased region" description="Low complexity" evidence="1">
    <location>
        <begin position="144"/>
        <end position="163"/>
    </location>
</feature>
<feature type="compositionally biased region" description="Acidic residues" evidence="1">
    <location>
        <begin position="241"/>
        <end position="255"/>
    </location>
</feature>
<feature type="region of interest" description="Disordered" evidence="1">
    <location>
        <begin position="210"/>
        <end position="309"/>
    </location>
</feature>
<feature type="region of interest" description="Disordered" evidence="1">
    <location>
        <begin position="80"/>
        <end position="177"/>
    </location>
</feature>
<dbReference type="InterPro" id="IPR055285">
    <property type="entry name" value="ANKRD13_C"/>
</dbReference>
<name>X6N0Z2_RETFI</name>
<comment type="caution">
    <text evidence="3">The sequence shown here is derived from an EMBL/GenBank/DDBJ whole genome shotgun (WGS) entry which is preliminary data.</text>
</comment>
<feature type="non-terminal residue" evidence="3">
    <location>
        <position position="1"/>
    </location>
</feature>
<gene>
    <name evidence="3" type="ORF">RFI_17288</name>
</gene>
<accession>X6N0Z2</accession>
<feature type="compositionally biased region" description="Basic residues" evidence="1">
    <location>
        <begin position="165"/>
        <end position="177"/>
    </location>
</feature>
<evidence type="ECO:0000259" key="2">
    <source>
        <dbReference type="Pfam" id="PF11904"/>
    </source>
</evidence>
<reference evidence="3 4" key="1">
    <citation type="journal article" date="2013" name="Curr. Biol.">
        <title>The Genome of the Foraminiferan Reticulomyxa filosa.</title>
        <authorList>
            <person name="Glockner G."/>
            <person name="Hulsmann N."/>
            <person name="Schleicher M."/>
            <person name="Noegel A.A."/>
            <person name="Eichinger L."/>
            <person name="Gallinger C."/>
            <person name="Pawlowski J."/>
            <person name="Sierra R."/>
            <person name="Euteneuer U."/>
            <person name="Pillet L."/>
            <person name="Moustafa A."/>
            <person name="Platzer M."/>
            <person name="Groth M."/>
            <person name="Szafranski K."/>
            <person name="Schliwa M."/>
        </authorList>
    </citation>
    <scope>NUCLEOTIDE SEQUENCE [LARGE SCALE GENOMIC DNA]</scope>
</reference>
<proteinExistence type="predicted"/>
<feature type="compositionally biased region" description="Polar residues" evidence="1">
    <location>
        <begin position="131"/>
        <end position="143"/>
    </location>
</feature>
<dbReference type="EMBL" id="ASPP01013139">
    <property type="protein sequence ID" value="ETO19930.1"/>
    <property type="molecule type" value="Genomic_DNA"/>
</dbReference>
<feature type="domain" description="Ankyrin repeat" evidence="2">
    <location>
        <begin position="7"/>
        <end position="186"/>
    </location>
</feature>
<dbReference type="Pfam" id="PF11904">
    <property type="entry name" value="ANKRD13_C"/>
    <property type="match status" value="1"/>
</dbReference>
<organism evidence="3 4">
    <name type="scientific">Reticulomyxa filosa</name>
    <dbReference type="NCBI Taxonomy" id="46433"/>
    <lineage>
        <taxon>Eukaryota</taxon>
        <taxon>Sar</taxon>
        <taxon>Rhizaria</taxon>
        <taxon>Retaria</taxon>
        <taxon>Foraminifera</taxon>
        <taxon>Monothalamids</taxon>
        <taxon>Reticulomyxidae</taxon>
        <taxon>Reticulomyxa</taxon>
    </lineage>
</organism>
<keyword evidence="4" id="KW-1185">Reference proteome</keyword>